<accession>A0A165Q022</accession>
<feature type="domain" description="Formin GTPase-binding" evidence="2">
    <location>
        <begin position="65"/>
        <end position="351"/>
    </location>
</feature>
<evidence type="ECO:0000313" key="3">
    <source>
        <dbReference type="EMBL" id="KZW02898.1"/>
    </source>
</evidence>
<feature type="region of interest" description="Disordered" evidence="1">
    <location>
        <begin position="572"/>
        <end position="606"/>
    </location>
</feature>
<reference evidence="3 4" key="1">
    <citation type="journal article" date="2016" name="Mol. Biol. Evol.">
        <title>Comparative Genomics of Early-Diverging Mushroom-Forming Fungi Provides Insights into the Origins of Lignocellulose Decay Capabilities.</title>
        <authorList>
            <person name="Nagy L.G."/>
            <person name="Riley R."/>
            <person name="Tritt A."/>
            <person name="Adam C."/>
            <person name="Daum C."/>
            <person name="Floudas D."/>
            <person name="Sun H."/>
            <person name="Yadav J.S."/>
            <person name="Pangilinan J."/>
            <person name="Larsson K.H."/>
            <person name="Matsuura K."/>
            <person name="Barry K."/>
            <person name="Labutti K."/>
            <person name="Kuo R."/>
            <person name="Ohm R.A."/>
            <person name="Bhattacharya S.S."/>
            <person name="Shirouzu T."/>
            <person name="Yoshinaga Y."/>
            <person name="Martin F.M."/>
            <person name="Grigoriev I.V."/>
            <person name="Hibbett D.S."/>
        </authorList>
    </citation>
    <scope>NUCLEOTIDE SEQUENCE [LARGE SCALE GENOMIC DNA]</scope>
    <source>
        <strain evidence="3 4">HHB12029</strain>
    </source>
</reference>
<evidence type="ECO:0000259" key="2">
    <source>
        <dbReference type="SMART" id="SM01140"/>
    </source>
</evidence>
<feature type="region of interest" description="Disordered" evidence="1">
    <location>
        <begin position="121"/>
        <end position="222"/>
    </location>
</feature>
<dbReference type="EMBL" id="KV425886">
    <property type="protein sequence ID" value="KZW02898.1"/>
    <property type="molecule type" value="Genomic_DNA"/>
</dbReference>
<dbReference type="GO" id="GO:0031267">
    <property type="term" value="F:small GTPase binding"/>
    <property type="evidence" value="ECO:0007669"/>
    <property type="project" value="InterPro"/>
</dbReference>
<sequence>MFKGILPSSKRTASEAALEDDIFAPRAIGKENRPSDNHKAAGSKLGIAGGPGHKPRDDILLARRDRMLETVATNRAFERMLDDLQIPPTLRPKLATLESPVKAAMIRSSQFLTLSSATPVTTTLRRTRSTESLESPRKSLTEMFDKSGSPEPRSATGSSFSPAVHQAMSASGSAPESLTATHSRAISLDFPRSTSQPSVLSSKPGKLTKDKEKAGASAKPTTPEQFSQLLIHGSSITIDVEQVKKLRLYLRNEAAGWTEVFLLHGGYEALNARLTELLEVEWREEQHDDKCLHELLRCFKALSTSAGGCNALRSGVLQPYSPLMALLYSDKKPGELGTRQLIVELLLIVFELYQAPSSSPNPGSRAPSRIGPSSSAALPTEFSTLFALVREIILTPRPGPAEQPHVPVQPHDFIESLHVPRIYKTYLQELSDICRDYFWVFCHPNNTIWLLSHVDEARVEKPKAPGGMTGGVEYEAMQYLTTHFRLVNACALAALDLRVPAEHPHSAFKFHQDLQASGIERIIATARKASTAYYSTLHLEIARYVSLAARSGFEFSAGFMQLVGPPPAGMLKGASPATKQNASPSKMRAREAPKIPTPRKADAIVF</sequence>
<dbReference type="GO" id="GO:0003779">
    <property type="term" value="F:actin binding"/>
    <property type="evidence" value="ECO:0007669"/>
    <property type="project" value="InterPro"/>
</dbReference>
<dbReference type="SMART" id="SM01140">
    <property type="entry name" value="Drf_GBD"/>
    <property type="match status" value="1"/>
</dbReference>
<feature type="compositionally biased region" description="Basic and acidic residues" evidence="1">
    <location>
        <begin position="28"/>
        <end position="39"/>
    </location>
</feature>
<dbReference type="InParanoid" id="A0A165Q022"/>
<evidence type="ECO:0000313" key="4">
    <source>
        <dbReference type="Proteomes" id="UP000077266"/>
    </source>
</evidence>
<dbReference type="Gene3D" id="1.25.10.10">
    <property type="entry name" value="Leucine-rich Repeat Variant"/>
    <property type="match status" value="1"/>
</dbReference>
<dbReference type="Pfam" id="PF06371">
    <property type="entry name" value="Drf_GBD"/>
    <property type="match status" value="1"/>
</dbReference>
<dbReference type="SUPFAM" id="SSF48371">
    <property type="entry name" value="ARM repeat"/>
    <property type="match status" value="1"/>
</dbReference>
<evidence type="ECO:0000256" key="1">
    <source>
        <dbReference type="SAM" id="MobiDB-lite"/>
    </source>
</evidence>
<feature type="region of interest" description="Disordered" evidence="1">
    <location>
        <begin position="25"/>
        <end position="56"/>
    </location>
</feature>
<feature type="compositionally biased region" description="Basic and acidic residues" evidence="1">
    <location>
        <begin position="588"/>
        <end position="606"/>
    </location>
</feature>
<protein>
    <recommendedName>
        <fullName evidence="2">Formin GTPase-binding domain-containing protein</fullName>
    </recommendedName>
</protein>
<gene>
    <name evidence="3" type="ORF">EXIGLDRAFT_738169</name>
</gene>
<dbReference type="InterPro" id="IPR010473">
    <property type="entry name" value="GTPase-bd"/>
</dbReference>
<dbReference type="InterPro" id="IPR011989">
    <property type="entry name" value="ARM-like"/>
</dbReference>
<name>A0A165Q022_EXIGL</name>
<dbReference type="Proteomes" id="UP000077266">
    <property type="component" value="Unassembled WGS sequence"/>
</dbReference>
<dbReference type="GO" id="GO:0030036">
    <property type="term" value="P:actin cytoskeleton organization"/>
    <property type="evidence" value="ECO:0007669"/>
    <property type="project" value="InterPro"/>
</dbReference>
<feature type="compositionally biased region" description="Polar residues" evidence="1">
    <location>
        <begin position="192"/>
        <end position="201"/>
    </location>
</feature>
<feature type="compositionally biased region" description="Basic and acidic residues" evidence="1">
    <location>
        <begin position="128"/>
        <end position="145"/>
    </location>
</feature>
<keyword evidence="4" id="KW-1185">Reference proteome</keyword>
<feature type="compositionally biased region" description="Polar residues" evidence="1">
    <location>
        <begin position="168"/>
        <end position="184"/>
    </location>
</feature>
<dbReference type="OrthoDB" id="2155261at2759"/>
<proteinExistence type="predicted"/>
<organism evidence="3 4">
    <name type="scientific">Exidia glandulosa HHB12029</name>
    <dbReference type="NCBI Taxonomy" id="1314781"/>
    <lineage>
        <taxon>Eukaryota</taxon>
        <taxon>Fungi</taxon>
        <taxon>Dikarya</taxon>
        <taxon>Basidiomycota</taxon>
        <taxon>Agaricomycotina</taxon>
        <taxon>Agaricomycetes</taxon>
        <taxon>Auriculariales</taxon>
        <taxon>Exidiaceae</taxon>
        <taxon>Exidia</taxon>
    </lineage>
</organism>
<dbReference type="InterPro" id="IPR016024">
    <property type="entry name" value="ARM-type_fold"/>
</dbReference>
<dbReference type="AlphaFoldDB" id="A0A165Q022"/>